<accession>A0AAV4T1D0</accession>
<evidence type="ECO:0000313" key="3">
    <source>
        <dbReference type="Proteomes" id="UP001054945"/>
    </source>
</evidence>
<evidence type="ECO:0000313" key="2">
    <source>
        <dbReference type="EMBL" id="GIY39246.1"/>
    </source>
</evidence>
<sequence length="93" mass="10449">MLLCFATAAFPSLQHMGSHKLDKMGLKGQLEQDIQFVNGCLVFPFSSNMNEKPRRSQKTEIRKQQTGLRMAATDTPSTNQFGILQATHCQPHE</sequence>
<comment type="caution">
    <text evidence="2">The sequence shown here is derived from an EMBL/GenBank/DDBJ whole genome shotgun (WGS) entry which is preliminary data.</text>
</comment>
<evidence type="ECO:0000256" key="1">
    <source>
        <dbReference type="SAM" id="MobiDB-lite"/>
    </source>
</evidence>
<organism evidence="2 3">
    <name type="scientific">Caerostris extrusa</name>
    <name type="common">Bark spider</name>
    <name type="synonym">Caerostris bankana</name>
    <dbReference type="NCBI Taxonomy" id="172846"/>
    <lineage>
        <taxon>Eukaryota</taxon>
        <taxon>Metazoa</taxon>
        <taxon>Ecdysozoa</taxon>
        <taxon>Arthropoda</taxon>
        <taxon>Chelicerata</taxon>
        <taxon>Arachnida</taxon>
        <taxon>Araneae</taxon>
        <taxon>Araneomorphae</taxon>
        <taxon>Entelegynae</taxon>
        <taxon>Araneoidea</taxon>
        <taxon>Araneidae</taxon>
        <taxon>Caerostris</taxon>
    </lineage>
</organism>
<gene>
    <name evidence="2" type="ORF">CEXT_416061</name>
</gene>
<dbReference type="AlphaFoldDB" id="A0AAV4T1D0"/>
<reference evidence="2 3" key="1">
    <citation type="submission" date="2021-06" db="EMBL/GenBank/DDBJ databases">
        <title>Caerostris extrusa draft genome.</title>
        <authorList>
            <person name="Kono N."/>
            <person name="Arakawa K."/>
        </authorList>
    </citation>
    <scope>NUCLEOTIDE SEQUENCE [LARGE SCALE GENOMIC DNA]</scope>
</reference>
<keyword evidence="3" id="KW-1185">Reference proteome</keyword>
<feature type="compositionally biased region" description="Basic and acidic residues" evidence="1">
    <location>
        <begin position="51"/>
        <end position="63"/>
    </location>
</feature>
<name>A0AAV4T1D0_CAEEX</name>
<dbReference type="Proteomes" id="UP001054945">
    <property type="component" value="Unassembled WGS sequence"/>
</dbReference>
<protein>
    <submittedName>
        <fullName evidence="2">Uncharacterized protein</fullName>
    </submittedName>
</protein>
<proteinExistence type="predicted"/>
<feature type="region of interest" description="Disordered" evidence="1">
    <location>
        <begin position="48"/>
        <end position="93"/>
    </location>
</feature>
<dbReference type="EMBL" id="BPLR01010435">
    <property type="protein sequence ID" value="GIY39246.1"/>
    <property type="molecule type" value="Genomic_DNA"/>
</dbReference>